<reference evidence="1" key="1">
    <citation type="submission" date="2014-11" db="EMBL/GenBank/DDBJ databases">
        <authorList>
            <person name="Amaro Gonzalez C."/>
        </authorList>
    </citation>
    <scope>NUCLEOTIDE SEQUENCE</scope>
</reference>
<dbReference type="EMBL" id="GBXM01067456">
    <property type="protein sequence ID" value="JAH41121.1"/>
    <property type="molecule type" value="Transcribed_RNA"/>
</dbReference>
<name>A0A0E9SII1_ANGAN</name>
<sequence>MICAVEKIIICDIRLQKFKALHCCICQNYYLNGLFGS</sequence>
<evidence type="ECO:0000313" key="1">
    <source>
        <dbReference type="EMBL" id="JAH41121.1"/>
    </source>
</evidence>
<protein>
    <submittedName>
        <fullName evidence="1">Uncharacterized protein</fullName>
    </submittedName>
</protein>
<organism evidence="1">
    <name type="scientific">Anguilla anguilla</name>
    <name type="common">European freshwater eel</name>
    <name type="synonym">Muraena anguilla</name>
    <dbReference type="NCBI Taxonomy" id="7936"/>
    <lineage>
        <taxon>Eukaryota</taxon>
        <taxon>Metazoa</taxon>
        <taxon>Chordata</taxon>
        <taxon>Craniata</taxon>
        <taxon>Vertebrata</taxon>
        <taxon>Euteleostomi</taxon>
        <taxon>Actinopterygii</taxon>
        <taxon>Neopterygii</taxon>
        <taxon>Teleostei</taxon>
        <taxon>Anguilliformes</taxon>
        <taxon>Anguillidae</taxon>
        <taxon>Anguilla</taxon>
    </lineage>
</organism>
<accession>A0A0E9SII1</accession>
<dbReference type="AlphaFoldDB" id="A0A0E9SII1"/>
<reference evidence="1" key="2">
    <citation type="journal article" date="2015" name="Fish Shellfish Immunol.">
        <title>Early steps in the European eel (Anguilla anguilla)-Vibrio vulnificus interaction in the gills: Role of the RtxA13 toxin.</title>
        <authorList>
            <person name="Callol A."/>
            <person name="Pajuelo D."/>
            <person name="Ebbesson L."/>
            <person name="Teles M."/>
            <person name="MacKenzie S."/>
            <person name="Amaro C."/>
        </authorList>
    </citation>
    <scope>NUCLEOTIDE SEQUENCE</scope>
</reference>
<proteinExistence type="predicted"/>